<comment type="pathway">
    <text evidence="3 10">Amino-acid biosynthesis; L-histidine biosynthesis; L-histidine from 5-phospho-alpha-D-ribose 1-diphosphate: step 2/9.</text>
</comment>
<dbReference type="HAMAP" id="MF_01020">
    <property type="entry name" value="HisE"/>
    <property type="match status" value="1"/>
</dbReference>
<evidence type="ECO:0000256" key="2">
    <source>
        <dbReference type="ARBA" id="ARBA00004496"/>
    </source>
</evidence>
<dbReference type="GO" id="GO:0004636">
    <property type="term" value="F:phosphoribosyl-ATP diphosphatase activity"/>
    <property type="evidence" value="ECO:0007669"/>
    <property type="project" value="UniProtKB-UniRule"/>
</dbReference>
<dbReference type="Proteomes" id="UP000092714">
    <property type="component" value="Unassembled WGS sequence"/>
</dbReference>
<dbReference type="AlphaFoldDB" id="A0A174QG80"/>
<dbReference type="EMBL" id="MAPZ01000019">
    <property type="protein sequence ID" value="OBY10736.1"/>
    <property type="molecule type" value="Genomic_DNA"/>
</dbReference>
<evidence type="ECO:0000256" key="1">
    <source>
        <dbReference type="ARBA" id="ARBA00001460"/>
    </source>
</evidence>
<comment type="caution">
    <text evidence="11">The sequence shown here is derived from an EMBL/GenBank/DDBJ whole genome shotgun (WGS) entry which is preliminary data.</text>
</comment>
<keyword evidence="8 10" id="KW-0067">ATP-binding</keyword>
<evidence type="ECO:0000256" key="5">
    <source>
        <dbReference type="ARBA" id="ARBA00022605"/>
    </source>
</evidence>
<evidence type="ECO:0000313" key="12">
    <source>
        <dbReference type="Proteomes" id="UP000092714"/>
    </source>
</evidence>
<keyword evidence="9 10" id="KW-0368">Histidine biosynthesis</keyword>
<proteinExistence type="inferred from homology"/>
<dbReference type="Pfam" id="PF01503">
    <property type="entry name" value="PRA-PH"/>
    <property type="match status" value="1"/>
</dbReference>
<evidence type="ECO:0000256" key="6">
    <source>
        <dbReference type="ARBA" id="ARBA00022741"/>
    </source>
</evidence>
<dbReference type="RefSeq" id="WP_027096823.1">
    <property type="nucleotide sequence ID" value="NZ_CABHIH010000002.1"/>
</dbReference>
<evidence type="ECO:0000256" key="10">
    <source>
        <dbReference type="HAMAP-Rule" id="MF_01020"/>
    </source>
</evidence>
<comment type="subcellular location">
    <subcellularLocation>
        <location evidence="2 10">Cytoplasm</location>
    </subcellularLocation>
</comment>
<dbReference type="OrthoDB" id="9795769at2"/>
<evidence type="ECO:0000256" key="8">
    <source>
        <dbReference type="ARBA" id="ARBA00022840"/>
    </source>
</evidence>
<dbReference type="PANTHER" id="PTHR42945:SF9">
    <property type="entry name" value="HISTIDINE BIOSYNTHESIS BIFUNCTIONAL PROTEIN HISIE"/>
    <property type="match status" value="1"/>
</dbReference>
<dbReference type="InterPro" id="IPR008179">
    <property type="entry name" value="HisE"/>
</dbReference>
<keyword evidence="7 10" id="KW-0378">Hydrolase</keyword>
<keyword evidence="5 10" id="KW-0028">Amino-acid biosynthesis</keyword>
<evidence type="ECO:0000256" key="7">
    <source>
        <dbReference type="ARBA" id="ARBA00022801"/>
    </source>
</evidence>
<evidence type="ECO:0000256" key="3">
    <source>
        <dbReference type="ARBA" id="ARBA00005204"/>
    </source>
</evidence>
<dbReference type="SUPFAM" id="SSF101386">
    <property type="entry name" value="all-alpha NTP pyrophosphatases"/>
    <property type="match status" value="1"/>
</dbReference>
<accession>A0A174QG80</accession>
<keyword evidence="6 10" id="KW-0547">Nucleotide-binding</keyword>
<evidence type="ECO:0000313" key="11">
    <source>
        <dbReference type="EMBL" id="OBY10736.1"/>
    </source>
</evidence>
<dbReference type="EC" id="3.6.1.31" evidence="10"/>
<sequence length="108" mass="12523">MEDILKELYKTILTRKDIREDGSYTAYLFDKGLEKILKKVGEESTEVVISSLGDNKDNQVNEMCDLIYHILVLMAELGISLEDIKLELEKRSKKVNNFKGERKEIENI</sequence>
<evidence type="ECO:0000256" key="4">
    <source>
        <dbReference type="ARBA" id="ARBA00022490"/>
    </source>
</evidence>
<keyword evidence="12" id="KW-1185">Reference proteome</keyword>
<dbReference type="UniPathway" id="UPA00031">
    <property type="reaction ID" value="UER00007"/>
</dbReference>
<dbReference type="GO" id="GO:0005524">
    <property type="term" value="F:ATP binding"/>
    <property type="evidence" value="ECO:0007669"/>
    <property type="project" value="UniProtKB-KW"/>
</dbReference>
<dbReference type="GeneID" id="42774661"/>
<dbReference type="NCBIfam" id="TIGR03188">
    <property type="entry name" value="histidine_hisI"/>
    <property type="match status" value="1"/>
</dbReference>
<comment type="similarity">
    <text evidence="10">Belongs to the PRA-PH family.</text>
</comment>
<protein>
    <recommendedName>
        <fullName evidence="10">Phosphoribosyl-ATP pyrophosphatase</fullName>
        <shortName evidence="10">PRA-PH</shortName>
        <ecNumber evidence="10">3.6.1.31</ecNumber>
    </recommendedName>
</protein>
<organism evidence="11 12">
    <name type="scientific">Clostridium paraputrificum</name>
    <dbReference type="NCBI Taxonomy" id="29363"/>
    <lineage>
        <taxon>Bacteria</taxon>
        <taxon>Bacillati</taxon>
        <taxon>Bacillota</taxon>
        <taxon>Clostridia</taxon>
        <taxon>Eubacteriales</taxon>
        <taxon>Clostridiaceae</taxon>
        <taxon>Clostridium</taxon>
    </lineage>
</organism>
<dbReference type="PANTHER" id="PTHR42945">
    <property type="entry name" value="HISTIDINE BIOSYNTHESIS BIFUNCTIONAL PROTEIN"/>
    <property type="match status" value="1"/>
</dbReference>
<dbReference type="CDD" id="cd11534">
    <property type="entry name" value="NTP-PPase_HisIE_like"/>
    <property type="match status" value="1"/>
</dbReference>
<dbReference type="eggNOG" id="COG0140">
    <property type="taxonomic scope" value="Bacteria"/>
</dbReference>
<dbReference type="Gene3D" id="1.10.287.1080">
    <property type="entry name" value="MazG-like"/>
    <property type="match status" value="1"/>
</dbReference>
<evidence type="ECO:0000256" key="9">
    <source>
        <dbReference type="ARBA" id="ARBA00023102"/>
    </source>
</evidence>
<name>A0A174QG80_9CLOT</name>
<dbReference type="GO" id="GO:0005737">
    <property type="term" value="C:cytoplasm"/>
    <property type="evidence" value="ECO:0007669"/>
    <property type="project" value="UniProtKB-SubCell"/>
</dbReference>
<keyword evidence="4 10" id="KW-0963">Cytoplasm</keyword>
<dbReference type="GO" id="GO:0000105">
    <property type="term" value="P:L-histidine biosynthetic process"/>
    <property type="evidence" value="ECO:0007669"/>
    <property type="project" value="UniProtKB-UniRule"/>
</dbReference>
<reference evidence="11 12" key="1">
    <citation type="submission" date="2016-06" db="EMBL/GenBank/DDBJ databases">
        <authorList>
            <person name="Kjaerup R.B."/>
            <person name="Dalgaard T.S."/>
            <person name="Juul-Madsen H.R."/>
        </authorList>
    </citation>
    <scope>NUCLEOTIDE SEQUENCE [LARGE SCALE GENOMIC DNA]</scope>
    <source>
        <strain evidence="11 12">373-A1</strain>
    </source>
</reference>
<comment type="catalytic activity">
    <reaction evidence="1 10">
        <text>1-(5-phospho-beta-D-ribosyl)-ATP + H2O = 1-(5-phospho-beta-D-ribosyl)-5'-AMP + diphosphate + H(+)</text>
        <dbReference type="Rhea" id="RHEA:22828"/>
        <dbReference type="ChEBI" id="CHEBI:15377"/>
        <dbReference type="ChEBI" id="CHEBI:15378"/>
        <dbReference type="ChEBI" id="CHEBI:33019"/>
        <dbReference type="ChEBI" id="CHEBI:59457"/>
        <dbReference type="ChEBI" id="CHEBI:73183"/>
        <dbReference type="EC" id="3.6.1.31"/>
    </reaction>
</comment>
<dbReference type="InterPro" id="IPR021130">
    <property type="entry name" value="PRib-ATP_PPHydrolase-like"/>
</dbReference>
<gene>
    <name evidence="10" type="primary">hisE</name>
    <name evidence="11" type="ORF">CP373A1_09525</name>
</gene>